<sequence>MPVLWPSILKATQAVRSTLLLGYYANRTEGGGGGGSSQRPSYELRTQKGRRVRKSMHHITTSGFSEFTGTTTVTTGPASQDTPGSGEEQKRPFCQREVRVHIAECMRIDEAAPARPRVSEREYYAQPLSQV</sequence>
<gene>
    <name evidence="2" type="ORF">PG993_004576</name>
</gene>
<protein>
    <recommendedName>
        <fullName evidence="4">Secreted protein</fullName>
    </recommendedName>
</protein>
<feature type="compositionally biased region" description="Basic residues" evidence="1">
    <location>
        <begin position="47"/>
        <end position="57"/>
    </location>
</feature>
<evidence type="ECO:0000313" key="3">
    <source>
        <dbReference type="Proteomes" id="UP001444661"/>
    </source>
</evidence>
<reference evidence="2 3" key="1">
    <citation type="submission" date="2023-01" db="EMBL/GenBank/DDBJ databases">
        <title>Analysis of 21 Apiospora genomes using comparative genomics revels a genus with tremendous synthesis potential of carbohydrate active enzymes and secondary metabolites.</title>
        <authorList>
            <person name="Sorensen T."/>
        </authorList>
    </citation>
    <scope>NUCLEOTIDE SEQUENCE [LARGE SCALE GENOMIC DNA]</scope>
    <source>
        <strain evidence="2 3">CBS 33761</strain>
    </source>
</reference>
<feature type="compositionally biased region" description="Low complexity" evidence="1">
    <location>
        <begin position="60"/>
        <end position="76"/>
    </location>
</feature>
<organism evidence="2 3">
    <name type="scientific">Apiospora rasikravindrae</name>
    <dbReference type="NCBI Taxonomy" id="990691"/>
    <lineage>
        <taxon>Eukaryota</taxon>
        <taxon>Fungi</taxon>
        <taxon>Dikarya</taxon>
        <taxon>Ascomycota</taxon>
        <taxon>Pezizomycotina</taxon>
        <taxon>Sordariomycetes</taxon>
        <taxon>Xylariomycetidae</taxon>
        <taxon>Amphisphaeriales</taxon>
        <taxon>Apiosporaceae</taxon>
        <taxon>Apiospora</taxon>
    </lineage>
</organism>
<dbReference type="Proteomes" id="UP001444661">
    <property type="component" value="Unassembled WGS sequence"/>
</dbReference>
<name>A0ABR1TD62_9PEZI</name>
<keyword evidence="3" id="KW-1185">Reference proteome</keyword>
<comment type="caution">
    <text evidence="2">The sequence shown here is derived from an EMBL/GenBank/DDBJ whole genome shotgun (WGS) entry which is preliminary data.</text>
</comment>
<feature type="region of interest" description="Disordered" evidence="1">
    <location>
        <begin position="26"/>
        <end position="94"/>
    </location>
</feature>
<dbReference type="EMBL" id="JAQQWK010000003">
    <property type="protein sequence ID" value="KAK8044552.1"/>
    <property type="molecule type" value="Genomic_DNA"/>
</dbReference>
<evidence type="ECO:0000313" key="2">
    <source>
        <dbReference type="EMBL" id="KAK8044552.1"/>
    </source>
</evidence>
<evidence type="ECO:0000256" key="1">
    <source>
        <dbReference type="SAM" id="MobiDB-lite"/>
    </source>
</evidence>
<proteinExistence type="predicted"/>
<accession>A0ABR1TD62</accession>
<evidence type="ECO:0008006" key="4">
    <source>
        <dbReference type="Google" id="ProtNLM"/>
    </source>
</evidence>